<accession>A0A8T0IBE9</accession>
<name>A0A8T0IBE9_CERPU</name>
<organism evidence="1 2">
    <name type="scientific">Ceratodon purpureus</name>
    <name type="common">Fire moss</name>
    <name type="synonym">Dicranum purpureum</name>
    <dbReference type="NCBI Taxonomy" id="3225"/>
    <lineage>
        <taxon>Eukaryota</taxon>
        <taxon>Viridiplantae</taxon>
        <taxon>Streptophyta</taxon>
        <taxon>Embryophyta</taxon>
        <taxon>Bryophyta</taxon>
        <taxon>Bryophytina</taxon>
        <taxon>Bryopsida</taxon>
        <taxon>Dicranidae</taxon>
        <taxon>Pseudoditrichales</taxon>
        <taxon>Ditrichaceae</taxon>
        <taxon>Ceratodon</taxon>
    </lineage>
</organism>
<keyword evidence="2" id="KW-1185">Reference proteome</keyword>
<protein>
    <submittedName>
        <fullName evidence="1">Uncharacterized protein</fullName>
    </submittedName>
</protein>
<dbReference type="Proteomes" id="UP000822688">
    <property type="component" value="Chromosome 4"/>
</dbReference>
<evidence type="ECO:0000313" key="1">
    <source>
        <dbReference type="EMBL" id="KAG0581060.1"/>
    </source>
</evidence>
<dbReference type="EMBL" id="CM026424">
    <property type="protein sequence ID" value="KAG0581060.1"/>
    <property type="molecule type" value="Genomic_DNA"/>
</dbReference>
<proteinExistence type="predicted"/>
<comment type="caution">
    <text evidence="1">The sequence shown here is derived from an EMBL/GenBank/DDBJ whole genome shotgun (WGS) entry which is preliminary data.</text>
</comment>
<dbReference type="AlphaFoldDB" id="A0A8T0IBE9"/>
<sequence>MECAGASSVPRAGASRMREAWQPSIHLSRPALHCTALHPPLCRYVRVPPLVHRPISLTPTFPGLSRVTPTIFQILPRTHVKLSHFLEAALPILLLGSRSERGRCDRGRGCIWVVEWVSLLCEWR</sequence>
<evidence type="ECO:0000313" key="2">
    <source>
        <dbReference type="Proteomes" id="UP000822688"/>
    </source>
</evidence>
<gene>
    <name evidence="1" type="ORF">KC19_4G221500</name>
</gene>
<reference evidence="1" key="1">
    <citation type="submission" date="2020-06" db="EMBL/GenBank/DDBJ databases">
        <title>WGS assembly of Ceratodon purpureus strain R40.</title>
        <authorList>
            <person name="Carey S.B."/>
            <person name="Jenkins J."/>
            <person name="Shu S."/>
            <person name="Lovell J.T."/>
            <person name="Sreedasyam A."/>
            <person name="Maumus F."/>
            <person name="Tiley G.P."/>
            <person name="Fernandez-Pozo N."/>
            <person name="Barry K."/>
            <person name="Chen C."/>
            <person name="Wang M."/>
            <person name="Lipzen A."/>
            <person name="Daum C."/>
            <person name="Saski C.A."/>
            <person name="Payton A.C."/>
            <person name="Mcbreen J.C."/>
            <person name="Conrad R.E."/>
            <person name="Kollar L.M."/>
            <person name="Olsson S."/>
            <person name="Huttunen S."/>
            <person name="Landis J.B."/>
            <person name="Wickett N.J."/>
            <person name="Johnson M.G."/>
            <person name="Rensing S.A."/>
            <person name="Grimwood J."/>
            <person name="Schmutz J."/>
            <person name="Mcdaniel S.F."/>
        </authorList>
    </citation>
    <scope>NUCLEOTIDE SEQUENCE</scope>
    <source>
        <strain evidence="1">R40</strain>
    </source>
</reference>